<reference evidence="1" key="1">
    <citation type="submission" date="2021-09" db="EMBL/GenBank/DDBJ databases">
        <title>The genome of Mauremys mutica provides insights into the evolution of semi-aquatic lifestyle.</title>
        <authorList>
            <person name="Gong S."/>
            <person name="Gao Y."/>
        </authorList>
    </citation>
    <scope>NUCLEOTIDE SEQUENCE</scope>
    <source>
        <strain evidence="1">MM-2020</strain>
        <tissue evidence="1">Muscle</tissue>
    </source>
</reference>
<dbReference type="EMBL" id="JAHDVG010000482">
    <property type="protein sequence ID" value="KAH1173572.1"/>
    <property type="molecule type" value="Genomic_DNA"/>
</dbReference>
<evidence type="ECO:0000313" key="2">
    <source>
        <dbReference type="Proteomes" id="UP000827986"/>
    </source>
</evidence>
<dbReference type="AlphaFoldDB" id="A0A9D3X4T0"/>
<comment type="caution">
    <text evidence="1">The sequence shown here is derived from an EMBL/GenBank/DDBJ whole genome shotgun (WGS) entry which is preliminary data.</text>
</comment>
<keyword evidence="2" id="KW-1185">Reference proteome</keyword>
<proteinExistence type="predicted"/>
<evidence type="ECO:0000313" key="1">
    <source>
        <dbReference type="EMBL" id="KAH1173572.1"/>
    </source>
</evidence>
<organism evidence="1 2">
    <name type="scientific">Mauremys mutica</name>
    <name type="common">yellowpond turtle</name>
    <dbReference type="NCBI Taxonomy" id="74926"/>
    <lineage>
        <taxon>Eukaryota</taxon>
        <taxon>Metazoa</taxon>
        <taxon>Chordata</taxon>
        <taxon>Craniata</taxon>
        <taxon>Vertebrata</taxon>
        <taxon>Euteleostomi</taxon>
        <taxon>Archelosauria</taxon>
        <taxon>Testudinata</taxon>
        <taxon>Testudines</taxon>
        <taxon>Cryptodira</taxon>
        <taxon>Durocryptodira</taxon>
        <taxon>Testudinoidea</taxon>
        <taxon>Geoemydidae</taxon>
        <taxon>Geoemydinae</taxon>
        <taxon>Mauremys</taxon>
    </lineage>
</organism>
<name>A0A9D3X4T0_9SAUR</name>
<sequence length="117" mass="13523">MKFIAGVIAEVSEAWRYTRNESVPILFVCSFVHFVFKLIKQSLPGTESTRTKLKIFTKITVELYTALHLFQKVAFKGFGFFPQTMMLHKIAASLLRNTSNWENHIVQLTRKDSPRSL</sequence>
<accession>A0A9D3X4T0</accession>
<gene>
    <name evidence="1" type="ORF">KIL84_017411</name>
</gene>
<dbReference type="Proteomes" id="UP000827986">
    <property type="component" value="Unassembled WGS sequence"/>
</dbReference>
<protein>
    <submittedName>
        <fullName evidence="1">Uncharacterized protein</fullName>
    </submittedName>
</protein>